<dbReference type="InterPro" id="IPR052020">
    <property type="entry name" value="Cyclic_di-GMP/3'3'-cGAMP_PDE"/>
</dbReference>
<evidence type="ECO:0000313" key="5">
    <source>
        <dbReference type="EMBL" id="OFW35394.1"/>
    </source>
</evidence>
<protein>
    <submittedName>
        <fullName evidence="5">Uncharacterized protein</fullName>
    </submittedName>
</protein>
<evidence type="ECO:0000313" key="6">
    <source>
        <dbReference type="Proteomes" id="UP000178086"/>
    </source>
</evidence>
<dbReference type="AlphaFoldDB" id="A0A1F2UR05"/>
<sequence length="259" mass="28610">MHDKTLLARLIETVHALAAGDYRNRIQIDEAGELSALAAEVNKLAEAHQMAHETIRALNHQLKRTNFDAIMALTEALSAKDPYTRGHSERVSMYSLLLSESLGLKDEEIDGIHVGACLHDVGKIGIPEAILNKQGKLSADEYKQIMEHANISGQIVSQIPNLSHIAQMVRYHHERYDGNGYPDGLRADNIPLGSRILSIADAFDAMTSARPYSPIYEPKEALIELKSCCGTQFDPVLCEAFVDTYSQNFGEYLPYASAS</sequence>
<evidence type="ECO:0000256" key="2">
    <source>
        <dbReference type="ARBA" id="ARBA00022989"/>
    </source>
</evidence>
<dbReference type="CDD" id="cd00077">
    <property type="entry name" value="HDc"/>
    <property type="match status" value="1"/>
</dbReference>
<organism evidence="5 6">
    <name type="scientific">Candidatus Aquicultor primus</name>
    <dbReference type="NCBI Taxonomy" id="1797195"/>
    <lineage>
        <taxon>Bacteria</taxon>
        <taxon>Bacillati</taxon>
        <taxon>Actinomycetota</taxon>
        <taxon>Candidatus Aquicultoria</taxon>
        <taxon>Candidatus Aquicultorales</taxon>
        <taxon>Candidatus Aquicultoraceae</taxon>
        <taxon>Candidatus Aquicultor</taxon>
    </lineage>
</organism>
<dbReference type="SMART" id="SM00471">
    <property type="entry name" value="HDc"/>
    <property type="match status" value="1"/>
</dbReference>
<dbReference type="GO" id="GO:0016020">
    <property type="term" value="C:membrane"/>
    <property type="evidence" value="ECO:0007669"/>
    <property type="project" value="InterPro"/>
</dbReference>
<dbReference type="InterPro" id="IPR037522">
    <property type="entry name" value="HD_GYP_dom"/>
</dbReference>
<proteinExistence type="predicted"/>
<dbReference type="Pfam" id="PF13487">
    <property type="entry name" value="HD_5"/>
    <property type="match status" value="1"/>
</dbReference>
<keyword evidence="1" id="KW-0812">Transmembrane</keyword>
<gene>
    <name evidence="5" type="ORF">A2074_08850</name>
</gene>
<evidence type="ECO:0000259" key="3">
    <source>
        <dbReference type="PROSITE" id="PS50885"/>
    </source>
</evidence>
<dbReference type="GO" id="GO:0007165">
    <property type="term" value="P:signal transduction"/>
    <property type="evidence" value="ECO:0007669"/>
    <property type="project" value="InterPro"/>
</dbReference>
<dbReference type="EMBL" id="MELI01000016">
    <property type="protein sequence ID" value="OFW35394.1"/>
    <property type="molecule type" value="Genomic_DNA"/>
</dbReference>
<name>A0A1F2UR05_9ACTN</name>
<dbReference type="PROSITE" id="PS50885">
    <property type="entry name" value="HAMP"/>
    <property type="match status" value="1"/>
</dbReference>
<dbReference type="Proteomes" id="UP000178086">
    <property type="component" value="Unassembled WGS sequence"/>
</dbReference>
<reference evidence="5 6" key="1">
    <citation type="journal article" date="2016" name="Nat. Commun.">
        <title>Thousands of microbial genomes shed light on interconnected biogeochemical processes in an aquifer system.</title>
        <authorList>
            <person name="Anantharaman K."/>
            <person name="Brown C.T."/>
            <person name="Hug L.A."/>
            <person name="Sharon I."/>
            <person name="Castelle C.J."/>
            <person name="Probst A.J."/>
            <person name="Thomas B.C."/>
            <person name="Singh A."/>
            <person name="Wilkins M.J."/>
            <person name="Karaoz U."/>
            <person name="Brodie E.L."/>
            <person name="Williams K.H."/>
            <person name="Hubbard S.S."/>
            <person name="Banfield J.F."/>
        </authorList>
    </citation>
    <scope>NUCLEOTIDE SEQUENCE [LARGE SCALE GENOMIC DNA]</scope>
</reference>
<feature type="domain" description="HAMP" evidence="3">
    <location>
        <begin position="7"/>
        <end position="53"/>
    </location>
</feature>
<dbReference type="PANTHER" id="PTHR45228:SF4">
    <property type="entry name" value="LIPOPROTEIN"/>
    <property type="match status" value="1"/>
</dbReference>
<comment type="caution">
    <text evidence="5">The sequence shown here is derived from an EMBL/GenBank/DDBJ whole genome shotgun (WGS) entry which is preliminary data.</text>
</comment>
<dbReference type="PANTHER" id="PTHR45228">
    <property type="entry name" value="CYCLIC DI-GMP PHOSPHODIESTERASE TM_0186-RELATED"/>
    <property type="match status" value="1"/>
</dbReference>
<keyword evidence="2" id="KW-0472">Membrane</keyword>
<dbReference type="Gene3D" id="1.10.8.500">
    <property type="entry name" value="HAMP domain in histidine kinase"/>
    <property type="match status" value="1"/>
</dbReference>
<dbReference type="PROSITE" id="PS51832">
    <property type="entry name" value="HD_GYP"/>
    <property type="match status" value="1"/>
</dbReference>
<accession>A0A1F2UR05</accession>
<dbReference type="InterPro" id="IPR003607">
    <property type="entry name" value="HD/PDEase_dom"/>
</dbReference>
<dbReference type="SUPFAM" id="SSF109604">
    <property type="entry name" value="HD-domain/PDEase-like"/>
    <property type="match status" value="1"/>
</dbReference>
<dbReference type="InterPro" id="IPR003660">
    <property type="entry name" value="HAMP_dom"/>
</dbReference>
<dbReference type="Gene3D" id="1.10.3210.10">
    <property type="entry name" value="Hypothetical protein af1432"/>
    <property type="match status" value="1"/>
</dbReference>
<evidence type="ECO:0000256" key="1">
    <source>
        <dbReference type="ARBA" id="ARBA00022692"/>
    </source>
</evidence>
<evidence type="ECO:0000259" key="4">
    <source>
        <dbReference type="PROSITE" id="PS51832"/>
    </source>
</evidence>
<keyword evidence="2" id="KW-1133">Transmembrane helix</keyword>
<feature type="domain" description="HD-GYP" evidence="4">
    <location>
        <begin position="62"/>
        <end position="257"/>
    </location>
</feature>